<evidence type="ECO:0000313" key="2">
    <source>
        <dbReference type="Proteomes" id="UP000249390"/>
    </source>
</evidence>
<comment type="caution">
    <text evidence="1">The sequence shown here is derived from an EMBL/GenBank/DDBJ whole genome shotgun (WGS) entry which is preliminary data.</text>
</comment>
<keyword evidence="2" id="KW-1185">Reference proteome</keyword>
<evidence type="ECO:0000313" key="1">
    <source>
        <dbReference type="EMBL" id="RAL50658.1"/>
    </source>
</evidence>
<dbReference type="PANTHER" id="PTHR34197:SF2">
    <property type="entry name" value="OS04G0591300 PROTEIN"/>
    <property type="match status" value="1"/>
</dbReference>
<accession>A0A328E1K4</accession>
<protein>
    <submittedName>
        <fullName evidence="1">Uncharacterized protein</fullName>
    </submittedName>
</protein>
<name>A0A328E1K4_9ASTE</name>
<dbReference type="EMBL" id="NQVE01000056">
    <property type="protein sequence ID" value="RAL50658.1"/>
    <property type="molecule type" value="Genomic_DNA"/>
</dbReference>
<reference evidence="1 2" key="1">
    <citation type="submission" date="2018-06" db="EMBL/GenBank/DDBJ databases">
        <title>The Genome of Cuscuta australis (Dodder) Provides Insight into the Evolution of Plant Parasitism.</title>
        <authorList>
            <person name="Liu H."/>
        </authorList>
    </citation>
    <scope>NUCLEOTIDE SEQUENCE [LARGE SCALE GENOMIC DNA]</scope>
    <source>
        <strain evidence="2">cv. Yunnan</strain>
        <tissue evidence="1">Vines</tissue>
    </source>
</reference>
<dbReference type="AlphaFoldDB" id="A0A328E1K4"/>
<gene>
    <name evidence="1" type="ORF">DM860_015805</name>
</gene>
<dbReference type="Proteomes" id="UP000249390">
    <property type="component" value="Unassembled WGS sequence"/>
</dbReference>
<organism evidence="1 2">
    <name type="scientific">Cuscuta australis</name>
    <dbReference type="NCBI Taxonomy" id="267555"/>
    <lineage>
        <taxon>Eukaryota</taxon>
        <taxon>Viridiplantae</taxon>
        <taxon>Streptophyta</taxon>
        <taxon>Embryophyta</taxon>
        <taxon>Tracheophyta</taxon>
        <taxon>Spermatophyta</taxon>
        <taxon>Magnoliopsida</taxon>
        <taxon>eudicotyledons</taxon>
        <taxon>Gunneridae</taxon>
        <taxon>Pentapetalae</taxon>
        <taxon>asterids</taxon>
        <taxon>lamiids</taxon>
        <taxon>Solanales</taxon>
        <taxon>Convolvulaceae</taxon>
        <taxon>Cuscuteae</taxon>
        <taxon>Cuscuta</taxon>
        <taxon>Cuscuta subgen. Grammica</taxon>
        <taxon>Cuscuta sect. Cleistogrammica</taxon>
    </lineage>
</organism>
<sequence length="191" mass="20403">MAAAAATCVMIPEEAWKCLEHPSNGVRNGVCPVCLTDRLAILCPDCAAVRPCVCLLATSPSSSASSSSRSVESGFPSDADLSFRRSKSVGVPLPRPRGGGLFGSLSRNCGESKTSWFWSFFRSSTRRKPESKDATQSGGNCAAAGVADEFKMLERSRSIRVEVTPHRGGGGVRKAKGWQSQSPLMAFRHYS</sequence>
<dbReference type="PANTHER" id="PTHR34197">
    <property type="entry name" value="OS04G0591300 PROTEIN"/>
    <property type="match status" value="1"/>
</dbReference>
<proteinExistence type="predicted"/>